<organism evidence="1">
    <name type="scientific">Siphoviridae sp. ctCsv15</name>
    <dbReference type="NCBI Taxonomy" id="2826195"/>
    <lineage>
        <taxon>Viruses</taxon>
        <taxon>Duplodnaviria</taxon>
        <taxon>Heunggongvirae</taxon>
        <taxon>Uroviricota</taxon>
        <taxon>Caudoviricetes</taxon>
    </lineage>
</organism>
<dbReference type="EMBL" id="BK014777">
    <property type="protein sequence ID" value="DAD75234.1"/>
    <property type="molecule type" value="Genomic_DNA"/>
</dbReference>
<evidence type="ECO:0000313" key="1">
    <source>
        <dbReference type="EMBL" id="DAD75234.1"/>
    </source>
</evidence>
<proteinExistence type="predicted"/>
<name>A0A8S5LZ34_9CAUD</name>
<sequence>MCRRSIIKSLKINFLILGILVFIIQSSVLADVNITYKTIGNLTTFYAKGKVVGTYTRQTMPNGFVDTEACYGGYCYTEVMSPMSAKNYIYTLIEKIEHSCNMQQQFDEYKKQQQKQEQQRQANKSIIIKQVTVSAPKGEKISLQEDKNGDDYLVINGERIETIGRGIATYKDVVYDPYPENSQLENVIATAQREDIYKTKKRSYNEIIYSSIDLCDLFKVVYKLRVEYGVSYEDAQKLMTFGIDNRHYKPSDLLLPSEKQAIKYQKNHKETSEKLKNVTFPKI</sequence>
<protein>
    <submittedName>
        <fullName evidence="1">Uncharacterized protein</fullName>
    </submittedName>
</protein>
<reference evidence="1" key="1">
    <citation type="journal article" date="2021" name="Proc. Natl. Acad. Sci. U.S.A.">
        <title>A Catalog of Tens of Thousands of Viruses from Human Metagenomes Reveals Hidden Associations with Chronic Diseases.</title>
        <authorList>
            <person name="Tisza M.J."/>
            <person name="Buck C.B."/>
        </authorList>
    </citation>
    <scope>NUCLEOTIDE SEQUENCE</scope>
    <source>
        <strain evidence="1">CtCsv15</strain>
    </source>
</reference>
<accession>A0A8S5LZ34</accession>